<proteinExistence type="predicted"/>
<reference evidence="1" key="1">
    <citation type="submission" date="2014-07" db="EMBL/GenBank/DDBJ databases">
        <authorList>
            <person name="Hornung V.Bastian."/>
        </authorList>
    </citation>
    <scope>NUCLEOTIDE SEQUENCE</scope>
    <source>
        <strain evidence="1">PCE-S</strain>
    </source>
</reference>
<protein>
    <submittedName>
        <fullName evidence="1">DUF4417 domain protein</fullName>
    </submittedName>
</protein>
<dbReference type="Pfam" id="PF14386">
    <property type="entry name" value="DUF4417"/>
    <property type="match status" value="1"/>
</dbReference>
<dbReference type="AlphaFoldDB" id="A0A098AX38"/>
<gene>
    <name evidence="1" type="ORF">DPCES_0800</name>
</gene>
<dbReference type="EMBL" id="LK996017">
    <property type="protein sequence ID" value="CDX00687.1"/>
    <property type="molecule type" value="Genomic_DNA"/>
</dbReference>
<dbReference type="RefSeq" id="WP_015942919.1">
    <property type="nucleotide sequence ID" value="NZ_LK996017.1"/>
</dbReference>
<organism evidence="1">
    <name type="scientific">Desulfitobacterium hafniense</name>
    <name type="common">Desulfitobacterium frappieri</name>
    <dbReference type="NCBI Taxonomy" id="49338"/>
    <lineage>
        <taxon>Bacteria</taxon>
        <taxon>Bacillati</taxon>
        <taxon>Bacillota</taxon>
        <taxon>Clostridia</taxon>
        <taxon>Eubacteriales</taxon>
        <taxon>Desulfitobacteriaceae</taxon>
        <taxon>Desulfitobacterium</taxon>
    </lineage>
</organism>
<dbReference type="PATRIC" id="fig|49338.4.peg.859"/>
<evidence type="ECO:0000313" key="1">
    <source>
        <dbReference type="EMBL" id="CDX00687.1"/>
    </source>
</evidence>
<dbReference type="InterPro" id="IPR025530">
    <property type="entry name" value="DUF4417"/>
</dbReference>
<accession>A0A098AX38</accession>
<sequence>MNNSKFTSEVLRQDPSLLRNSYPTSGKWDMPIIKKSEVDITGVKLIRADHIRRKDNRAVADKTVHFFVEDNKLDRYYDNPENYRLRLAQYAHVLTPDYSLYIDMPLSIQIYNTFRSRYCGADWQDYGLSVIPTVSWSTSESYDFCFDGIELGSVVAVSTVGGLRNNKLSKEEFKKLFLEGYWEMKRRINPRQVLCYGTAFCEMGEEVISVPYFETIRRGK</sequence>
<name>A0A098AX38_DESHA</name>